<dbReference type="PANTHER" id="PTHR13887:SF56">
    <property type="entry name" value="THIOREDOXIN-LIKE REDUCTASE RV2466C"/>
    <property type="match status" value="1"/>
</dbReference>
<evidence type="ECO:0000256" key="2">
    <source>
        <dbReference type="SAM" id="MobiDB-lite"/>
    </source>
</evidence>
<feature type="region of interest" description="Disordered" evidence="2">
    <location>
        <begin position="40"/>
        <end position="82"/>
    </location>
</feature>
<feature type="domain" description="Thioredoxin-like fold" evidence="4">
    <location>
        <begin position="80"/>
        <end position="263"/>
    </location>
</feature>
<dbReference type="InterPro" id="IPR036249">
    <property type="entry name" value="Thioredoxin-like_sf"/>
</dbReference>
<dbReference type="KEGG" id="euz:DVS28_a4687"/>
<evidence type="ECO:0000259" key="4">
    <source>
        <dbReference type="Pfam" id="PF13462"/>
    </source>
</evidence>
<comment type="similarity">
    <text evidence="1">Belongs to the thioredoxin family. DsbA subfamily.</text>
</comment>
<dbReference type="Proteomes" id="UP000264006">
    <property type="component" value="Chromosome"/>
</dbReference>
<dbReference type="InterPro" id="IPR012336">
    <property type="entry name" value="Thioredoxin-like_fold"/>
</dbReference>
<dbReference type="EMBL" id="CP031165">
    <property type="protein sequence ID" value="AXV09348.1"/>
    <property type="molecule type" value="Genomic_DNA"/>
</dbReference>
<sequence>MSNPRRLFLPALALLAAIGLAAAAFLGGDEPALVDAADPAVATPADTPPAGDSTPATEAAAVPDDRPSRERMTPLRVDQPGMTIGDPDAPLVMVAFESFGCLWCGNFHRLTMPGVMTDWVDTGLLRIETRMLPYEDRAVPGARIGMAAGLQDRYWPLAEHLYPFISGGGEPPVGRDLTEAELGAYRERQTEEALLAQVEGVADEIDLDWDRFLADYASAEVATLVQRDQQLAYQLGFTGTPALVVNGVPMGGYASPERFDEFLTGVHDATMG</sequence>
<dbReference type="InterPro" id="IPR006311">
    <property type="entry name" value="TAT_signal"/>
</dbReference>
<feature type="compositionally biased region" description="Low complexity" evidence="2">
    <location>
        <begin position="40"/>
        <end position="57"/>
    </location>
</feature>
<feature type="chain" id="PRO_5017054535" evidence="3">
    <location>
        <begin position="24"/>
        <end position="272"/>
    </location>
</feature>
<accession>A0A346Y4F1</accession>
<dbReference type="SUPFAM" id="SSF52833">
    <property type="entry name" value="Thioredoxin-like"/>
    <property type="match status" value="1"/>
</dbReference>
<dbReference type="PROSITE" id="PS51318">
    <property type="entry name" value="TAT"/>
    <property type="match status" value="1"/>
</dbReference>
<keyword evidence="6" id="KW-1185">Reference proteome</keyword>
<dbReference type="OrthoDB" id="117402at2"/>
<dbReference type="AlphaFoldDB" id="A0A346Y4F1"/>
<keyword evidence="5" id="KW-0413">Isomerase</keyword>
<dbReference type="GO" id="GO:0016853">
    <property type="term" value="F:isomerase activity"/>
    <property type="evidence" value="ECO:0007669"/>
    <property type="project" value="UniProtKB-KW"/>
</dbReference>
<feature type="compositionally biased region" description="Basic and acidic residues" evidence="2">
    <location>
        <begin position="63"/>
        <end position="73"/>
    </location>
</feature>
<protein>
    <submittedName>
        <fullName evidence="5">Protein-disulfide isomerase</fullName>
    </submittedName>
</protein>
<feature type="signal peptide" evidence="3">
    <location>
        <begin position="1"/>
        <end position="23"/>
    </location>
</feature>
<proteinExistence type="inferred from homology"/>
<reference evidence="5 6" key="1">
    <citation type="submission" date="2018-09" db="EMBL/GenBank/DDBJ databases">
        <title>Complete genome sequence of Euzebya sp. DY32-46 isolated from seawater of Pacific Ocean.</title>
        <authorList>
            <person name="Xu L."/>
            <person name="Wu Y.-H."/>
            <person name="Xu X.-W."/>
        </authorList>
    </citation>
    <scope>NUCLEOTIDE SEQUENCE [LARGE SCALE GENOMIC DNA]</scope>
    <source>
        <strain evidence="5 6">DY32-46</strain>
    </source>
</reference>
<dbReference type="Gene3D" id="3.40.30.10">
    <property type="entry name" value="Glutaredoxin"/>
    <property type="match status" value="1"/>
</dbReference>
<evidence type="ECO:0000313" key="6">
    <source>
        <dbReference type="Proteomes" id="UP000264006"/>
    </source>
</evidence>
<gene>
    <name evidence="5" type="ORF">DVS28_a4687</name>
</gene>
<evidence type="ECO:0000256" key="1">
    <source>
        <dbReference type="ARBA" id="ARBA00005791"/>
    </source>
</evidence>
<dbReference type="PANTHER" id="PTHR13887">
    <property type="entry name" value="GLUTATHIONE S-TRANSFERASE KAPPA"/>
    <property type="match status" value="1"/>
</dbReference>
<dbReference type="Pfam" id="PF13462">
    <property type="entry name" value="Thioredoxin_4"/>
    <property type="match status" value="1"/>
</dbReference>
<evidence type="ECO:0000313" key="5">
    <source>
        <dbReference type="EMBL" id="AXV09348.1"/>
    </source>
</evidence>
<name>A0A346Y4F1_9ACTN</name>
<organism evidence="5 6">
    <name type="scientific">Euzebya pacifica</name>
    <dbReference type="NCBI Taxonomy" id="1608957"/>
    <lineage>
        <taxon>Bacteria</taxon>
        <taxon>Bacillati</taxon>
        <taxon>Actinomycetota</taxon>
        <taxon>Nitriliruptoria</taxon>
        <taxon>Euzebyales</taxon>
    </lineage>
</organism>
<keyword evidence="3" id="KW-0732">Signal</keyword>
<dbReference type="RefSeq" id="WP_114593544.1">
    <property type="nucleotide sequence ID" value="NZ_CP031165.1"/>
</dbReference>
<evidence type="ECO:0000256" key="3">
    <source>
        <dbReference type="SAM" id="SignalP"/>
    </source>
</evidence>